<proteinExistence type="predicted"/>
<keyword evidence="1" id="KW-1133">Transmembrane helix</keyword>
<dbReference type="Proteomes" id="UP001172728">
    <property type="component" value="Unassembled WGS sequence"/>
</dbReference>
<comment type="caution">
    <text evidence="2">The sequence shown here is derived from an EMBL/GenBank/DDBJ whole genome shotgun (WGS) entry which is preliminary data.</text>
</comment>
<name>A0ABT8GCN5_9MICO</name>
<evidence type="ECO:0000256" key="1">
    <source>
        <dbReference type="SAM" id="Phobius"/>
    </source>
</evidence>
<dbReference type="RefSeq" id="WP_301135770.1">
    <property type="nucleotide sequence ID" value="NZ_JAUHPW010000013.1"/>
</dbReference>
<organism evidence="2 3">
    <name type="scientific">Demequina litoralis</name>
    <dbReference type="NCBI Taxonomy" id="3051660"/>
    <lineage>
        <taxon>Bacteria</taxon>
        <taxon>Bacillati</taxon>
        <taxon>Actinomycetota</taxon>
        <taxon>Actinomycetes</taxon>
        <taxon>Micrococcales</taxon>
        <taxon>Demequinaceae</taxon>
        <taxon>Demequina</taxon>
    </lineage>
</organism>
<keyword evidence="1" id="KW-0472">Membrane</keyword>
<evidence type="ECO:0000313" key="3">
    <source>
        <dbReference type="Proteomes" id="UP001172728"/>
    </source>
</evidence>
<evidence type="ECO:0008006" key="4">
    <source>
        <dbReference type="Google" id="ProtNLM"/>
    </source>
</evidence>
<keyword evidence="1" id="KW-0812">Transmembrane</keyword>
<evidence type="ECO:0000313" key="2">
    <source>
        <dbReference type="EMBL" id="MDN4476906.1"/>
    </source>
</evidence>
<accession>A0ABT8GCN5</accession>
<feature type="transmembrane region" description="Helical" evidence="1">
    <location>
        <begin position="35"/>
        <end position="55"/>
    </location>
</feature>
<keyword evidence="3" id="KW-1185">Reference proteome</keyword>
<protein>
    <recommendedName>
        <fullName evidence="4">DUF4190 domain-containing protein</fullName>
    </recommendedName>
</protein>
<gene>
    <name evidence="2" type="ORF">QQX09_13690</name>
</gene>
<feature type="transmembrane region" description="Helical" evidence="1">
    <location>
        <begin position="76"/>
        <end position="97"/>
    </location>
</feature>
<dbReference type="EMBL" id="JAUHPW010000013">
    <property type="protein sequence ID" value="MDN4476906.1"/>
    <property type="molecule type" value="Genomic_DNA"/>
</dbReference>
<sequence length="108" mass="11134">MTPAPPEYLGYVGHPELPHGYYPYLGPLPGTRKDWLADASVAAGVALLFPAAIVLGHLALRAVRSGDSRSARRARLGLALGYGVAAAANLAYLVLAARHAMAGGTPST</sequence>
<reference evidence="2" key="1">
    <citation type="submission" date="2023-06" db="EMBL/GenBank/DDBJ databases">
        <title>Sysu t00192.</title>
        <authorList>
            <person name="Gao L."/>
            <person name="Fang B.-Z."/>
            <person name="Li W.-J."/>
        </authorList>
    </citation>
    <scope>NUCLEOTIDE SEQUENCE</scope>
    <source>
        <strain evidence="2">SYSU T00192</strain>
    </source>
</reference>